<evidence type="ECO:0000313" key="3">
    <source>
        <dbReference type="Proteomes" id="UP000037751"/>
    </source>
</evidence>
<dbReference type="Proteomes" id="UP000037751">
    <property type="component" value="Unassembled WGS sequence"/>
</dbReference>
<feature type="compositionally biased region" description="Basic and acidic residues" evidence="1">
    <location>
        <begin position="785"/>
        <end position="794"/>
    </location>
</feature>
<feature type="region of interest" description="Disordered" evidence="1">
    <location>
        <begin position="751"/>
        <end position="868"/>
    </location>
</feature>
<dbReference type="STRING" id="77020.A0A0M9VQK7"/>
<feature type="compositionally biased region" description="Low complexity" evidence="1">
    <location>
        <begin position="817"/>
        <end position="841"/>
    </location>
</feature>
<dbReference type="PANTHER" id="PTHR47766">
    <property type="entry name" value="PROTEIN EFR3"/>
    <property type="match status" value="1"/>
</dbReference>
<accession>A0A0M9VQK7</accession>
<sequence>MLCIPKANHKKLVDDCYPPPKAIAGSAPEYRPNSNEMGRLSYYAQSKPAKLLKIGKVIDARAVSEARAFQGAPNDRNKAQLMITLAVLKELVSQSHGLVYLAPTVQSVLSHALQAATVRGSGLRDGDVSARAANTFATYVKALPGGAMETDEGVSRSVYQVLTELARLADPIQGRGGMNERGLLQCLAGMDGMVKSPIIHTSAFPRLLSHILPVLFETISLHHVPLTQTADIASSTMDNSVELSSSDAQSPGPTQTVQAALLVLRQILASSDAMQMRAVMQQTLAWLDTRDERWKDEEWSVWILGVLAQWARPASRYVVPHSLVDTLTDQSTQRQVALRETRILQALHMILVSKTEIVGLNMSEMLDGHVHFMLSHVEQDPYDPTVSAAIDAIGHMATHARYGDQLDDFVQQIMPHIVSVRDGSLPLDVKQNSICALLHSLMAIFRSNNGSFHVPVSAWASTESLLLSTSSVVRATYLQALCVYLHQEQDRIANGQAAHEGNSDSLGFLHSFAAHVVALVSSGMPTSSATVSMPNMPLLRCTPSDFALLHQALDALLIVVPAAAMLAFTPALFVLDQTSGTPLTGQMAQAEQSMTCRWLVATLLARLGSVWQVPSLVEYAHATLLPTLEGIRPATPALPERYEPIQELPVFSPGARATTLPPPRDASWVAEQLSATPTVQSASHVDHATLCTWLLRPWSVASALQDARTAARPTATRLSNMQGTPAVRTTSHLLRGNSMSVSQLRQVLASQTQGHSSIPMSMASGRASNMSSSSRRRARSITSSDSHDVGDVLDRFSVSPSRTGHARHASGQAALMATPSAPSPVLATPTPLSPVTLSSPPRMVSVSAPDTPQVIEVAPPRSTPIMTS</sequence>
<dbReference type="GO" id="GO:0072659">
    <property type="term" value="P:protein localization to plasma membrane"/>
    <property type="evidence" value="ECO:0007669"/>
    <property type="project" value="InterPro"/>
</dbReference>
<keyword evidence="3" id="KW-1185">Reference proteome</keyword>
<protein>
    <submittedName>
        <fullName evidence="2">Cellular morphogenesis-related protein</fullName>
    </submittedName>
</protein>
<dbReference type="AlphaFoldDB" id="A0A0M9VQK7"/>
<dbReference type="PANTHER" id="PTHR47766:SF1">
    <property type="entry name" value="PROTEIN EFR3"/>
    <property type="match status" value="1"/>
</dbReference>
<dbReference type="EMBL" id="LGAV01000002">
    <property type="protein sequence ID" value="KOS15619.1"/>
    <property type="molecule type" value="Genomic_DNA"/>
</dbReference>
<dbReference type="GeneID" id="28728769"/>
<dbReference type="RefSeq" id="XP_017993251.1">
    <property type="nucleotide sequence ID" value="XM_018136894.1"/>
</dbReference>
<gene>
    <name evidence="2" type="ORF">Malapachy_2404</name>
</gene>
<reference evidence="2 3" key="1">
    <citation type="submission" date="2015-07" db="EMBL/GenBank/DDBJ databases">
        <title>Draft Genome Sequence of Malassezia furfur CBS1878 and Malassezia pachydermatis CBS1879.</title>
        <authorList>
            <person name="Triana S."/>
            <person name="Ohm R."/>
            <person name="Gonzalez A."/>
            <person name="DeCock H."/>
            <person name="Restrepo S."/>
            <person name="Celis A."/>
        </authorList>
    </citation>
    <scope>NUCLEOTIDE SEQUENCE [LARGE SCALE GENOMIC DNA]</scope>
    <source>
        <strain evidence="2 3">CBS 1879</strain>
    </source>
</reference>
<dbReference type="InterPro" id="IPR039786">
    <property type="entry name" value="EFR3"/>
</dbReference>
<feature type="compositionally biased region" description="Low complexity" evidence="1">
    <location>
        <begin position="760"/>
        <end position="773"/>
    </location>
</feature>
<dbReference type="InterPro" id="IPR016024">
    <property type="entry name" value="ARM-type_fold"/>
</dbReference>
<comment type="caution">
    <text evidence="2">The sequence shown here is derived from an EMBL/GenBank/DDBJ whole genome shotgun (WGS) entry which is preliminary data.</text>
</comment>
<evidence type="ECO:0000313" key="2">
    <source>
        <dbReference type="EMBL" id="KOS15619.1"/>
    </source>
</evidence>
<organism evidence="2 3">
    <name type="scientific">Malassezia pachydermatis</name>
    <dbReference type="NCBI Taxonomy" id="77020"/>
    <lineage>
        <taxon>Eukaryota</taxon>
        <taxon>Fungi</taxon>
        <taxon>Dikarya</taxon>
        <taxon>Basidiomycota</taxon>
        <taxon>Ustilaginomycotina</taxon>
        <taxon>Malasseziomycetes</taxon>
        <taxon>Malasseziales</taxon>
        <taxon>Malasseziaceae</taxon>
        <taxon>Malassezia</taxon>
    </lineage>
</organism>
<proteinExistence type="predicted"/>
<name>A0A0M9VQK7_9BASI</name>
<dbReference type="OrthoDB" id="274691at2759"/>
<dbReference type="VEuPathDB" id="FungiDB:Malapachy_2404"/>
<dbReference type="SUPFAM" id="SSF48371">
    <property type="entry name" value="ARM repeat"/>
    <property type="match status" value="1"/>
</dbReference>
<evidence type="ECO:0000256" key="1">
    <source>
        <dbReference type="SAM" id="MobiDB-lite"/>
    </source>
</evidence>